<dbReference type="GO" id="GO:0016567">
    <property type="term" value="P:protein ubiquitination"/>
    <property type="evidence" value="ECO:0007669"/>
    <property type="project" value="InterPro"/>
</dbReference>
<evidence type="ECO:0000256" key="1">
    <source>
        <dbReference type="ARBA" id="ARBA00001798"/>
    </source>
</evidence>
<evidence type="ECO:0000256" key="8">
    <source>
        <dbReference type="ARBA" id="ARBA00022786"/>
    </source>
</evidence>
<feature type="coiled-coil region" evidence="11">
    <location>
        <begin position="118"/>
        <end position="159"/>
    </location>
</feature>
<keyword evidence="5" id="KW-0479">Metal-binding</keyword>
<dbReference type="AlphaFoldDB" id="A0A0D0DB32"/>
<dbReference type="InterPro" id="IPR017907">
    <property type="entry name" value="Znf_RING_CS"/>
</dbReference>
<comment type="catalytic activity">
    <reaction evidence="1">
        <text>[E2 ubiquitin-conjugating enzyme]-S-ubiquitinyl-L-cysteine + [acceptor protein]-L-lysine = [E2 ubiquitin-conjugating enzyme]-L-cysteine + [acceptor protein]-N(6)-ubiquitinyl-L-lysine.</text>
        <dbReference type="EC" id="2.3.2.31"/>
    </reaction>
</comment>
<dbReference type="InterPro" id="IPR044066">
    <property type="entry name" value="TRIAD_supradom"/>
</dbReference>
<reference evidence="15 16" key="1">
    <citation type="submission" date="2014-04" db="EMBL/GenBank/DDBJ databases">
        <authorList>
            <consortium name="DOE Joint Genome Institute"/>
            <person name="Kuo A."/>
            <person name="Kohler A."/>
            <person name="Jargeat P."/>
            <person name="Nagy L.G."/>
            <person name="Floudas D."/>
            <person name="Copeland A."/>
            <person name="Barry K.W."/>
            <person name="Cichocki N."/>
            <person name="Veneault-Fourrey C."/>
            <person name="LaButti K."/>
            <person name="Lindquist E.A."/>
            <person name="Lipzen A."/>
            <person name="Lundell T."/>
            <person name="Morin E."/>
            <person name="Murat C."/>
            <person name="Sun H."/>
            <person name="Tunlid A."/>
            <person name="Henrissat B."/>
            <person name="Grigoriev I.V."/>
            <person name="Hibbett D.S."/>
            <person name="Martin F."/>
            <person name="Nordberg H.P."/>
            <person name="Cantor M.N."/>
            <person name="Hua S.X."/>
        </authorList>
    </citation>
    <scope>NUCLEOTIDE SEQUENCE [LARGE SCALE GENOMIC DNA]</scope>
    <source>
        <strain evidence="15 16">Ve08.2h10</strain>
    </source>
</reference>
<sequence length="520" mass="58165">DLKIANSSAAILLTRCPEVVACLRLCNIAGPDVFVIFNPRPTSGQQQEASLTFNTSLAQTVQRLCSILPEEKHDPAPGVSNWRTLPLGNCYGHIFVPRATSHDARALEDSLIVSSLAALELRVELSELQREHRTLTAQNQLLENSVIELVEELQEENIKAGRVLSYKPIVETTSQDTGSVTWSTNPYPKLASPSIGKTPWRAVGDSPRSRRLTTAREIDTDLKLSCHFSTGKTPWRAIGDWTTSRRIVTDLEFARRLQATFDVEDTELHDQMDQLLRTAQRQYHCGICLDDFPEDDAVLIESCGHVICRDCVRGHVCSKIDERRFPVLCPVCMADHTNPNPGTISGLLVELLGISEEQYKTWEEMEMAQFSVLVNCRKCQNSAFVDRNDLEATDEVRCPLLGCDHVWCRKCQQSIDRGSTDPTSSWTDPSGSSVDPTGPRHSCDGASELEHLMKEQGWKYCPNCKTPIQKQDGCNHLICIAPGCNTQFCYRCGVAITRTVVPHEIQVGKTEHFRVCDIWN</sequence>
<keyword evidence="11" id="KW-0175">Coiled coil</keyword>
<dbReference type="InterPro" id="IPR001841">
    <property type="entry name" value="Znf_RING"/>
</dbReference>
<protein>
    <recommendedName>
        <fullName evidence="3">RBR-type E3 ubiquitin transferase</fullName>
        <ecNumber evidence="3">2.3.2.31</ecNumber>
    </recommendedName>
</protein>
<evidence type="ECO:0000259" key="14">
    <source>
        <dbReference type="PROSITE" id="PS51873"/>
    </source>
</evidence>
<keyword evidence="9" id="KW-0862">Zinc</keyword>
<dbReference type="PANTHER" id="PTHR11685">
    <property type="entry name" value="RBR FAMILY RING FINGER AND IBR DOMAIN-CONTAINING"/>
    <property type="match status" value="1"/>
</dbReference>
<dbReference type="SMART" id="SM00184">
    <property type="entry name" value="RING"/>
    <property type="match status" value="2"/>
</dbReference>
<reference evidence="16" key="2">
    <citation type="submission" date="2015-01" db="EMBL/GenBank/DDBJ databases">
        <title>Evolutionary Origins and Diversification of the Mycorrhizal Mutualists.</title>
        <authorList>
            <consortium name="DOE Joint Genome Institute"/>
            <consortium name="Mycorrhizal Genomics Consortium"/>
            <person name="Kohler A."/>
            <person name="Kuo A."/>
            <person name="Nagy L.G."/>
            <person name="Floudas D."/>
            <person name="Copeland A."/>
            <person name="Barry K.W."/>
            <person name="Cichocki N."/>
            <person name="Veneault-Fourrey C."/>
            <person name="LaButti K."/>
            <person name="Lindquist E.A."/>
            <person name="Lipzen A."/>
            <person name="Lundell T."/>
            <person name="Morin E."/>
            <person name="Murat C."/>
            <person name="Riley R."/>
            <person name="Ohm R."/>
            <person name="Sun H."/>
            <person name="Tunlid A."/>
            <person name="Henrissat B."/>
            <person name="Grigoriev I.V."/>
            <person name="Hibbett D.S."/>
            <person name="Martin F."/>
        </authorList>
    </citation>
    <scope>NUCLEOTIDE SEQUENCE [LARGE SCALE GENOMIC DNA]</scope>
    <source>
        <strain evidence="16">Ve08.2h10</strain>
    </source>
</reference>
<keyword evidence="8" id="KW-0833">Ubl conjugation pathway</keyword>
<evidence type="ECO:0000256" key="10">
    <source>
        <dbReference type="PROSITE-ProRule" id="PRU00175"/>
    </source>
</evidence>
<comment type="pathway">
    <text evidence="2">Protein modification; protein ubiquitination.</text>
</comment>
<dbReference type="Gene3D" id="3.30.40.10">
    <property type="entry name" value="Zinc/RING finger domain, C3HC4 (zinc finger)"/>
    <property type="match status" value="1"/>
</dbReference>
<evidence type="ECO:0000256" key="5">
    <source>
        <dbReference type="ARBA" id="ARBA00022723"/>
    </source>
</evidence>
<name>A0A0D0DB32_9AGAM</name>
<dbReference type="GO" id="GO:0061630">
    <property type="term" value="F:ubiquitin protein ligase activity"/>
    <property type="evidence" value="ECO:0007669"/>
    <property type="project" value="UniProtKB-EC"/>
</dbReference>
<dbReference type="PROSITE" id="PS50089">
    <property type="entry name" value="ZF_RING_2"/>
    <property type="match status" value="1"/>
</dbReference>
<evidence type="ECO:0000256" key="11">
    <source>
        <dbReference type="SAM" id="Coils"/>
    </source>
</evidence>
<dbReference type="Gene3D" id="1.20.120.1750">
    <property type="match status" value="1"/>
</dbReference>
<evidence type="ECO:0000256" key="2">
    <source>
        <dbReference type="ARBA" id="ARBA00004906"/>
    </source>
</evidence>
<feature type="region of interest" description="Disordered" evidence="12">
    <location>
        <begin position="415"/>
        <end position="440"/>
    </location>
</feature>
<feature type="compositionally biased region" description="Low complexity" evidence="12">
    <location>
        <begin position="420"/>
        <end position="433"/>
    </location>
</feature>
<evidence type="ECO:0000256" key="4">
    <source>
        <dbReference type="ARBA" id="ARBA00022679"/>
    </source>
</evidence>
<dbReference type="EC" id="2.3.2.31" evidence="3"/>
<dbReference type="PROSITE" id="PS51873">
    <property type="entry name" value="TRIAD"/>
    <property type="match status" value="1"/>
</dbReference>
<dbReference type="InterPro" id="IPR013083">
    <property type="entry name" value="Znf_RING/FYVE/PHD"/>
</dbReference>
<dbReference type="OrthoDB" id="1431934at2759"/>
<dbReference type="STRING" id="930991.A0A0D0DB32"/>
<evidence type="ECO:0000313" key="16">
    <source>
        <dbReference type="Proteomes" id="UP000054538"/>
    </source>
</evidence>
<accession>A0A0D0DB32</accession>
<feature type="non-terminal residue" evidence="15">
    <location>
        <position position="520"/>
    </location>
</feature>
<dbReference type="SUPFAM" id="SSF57850">
    <property type="entry name" value="RING/U-box"/>
    <property type="match status" value="2"/>
</dbReference>
<dbReference type="InParanoid" id="A0A0D0DB32"/>
<organism evidence="15 16">
    <name type="scientific">Paxillus rubicundulus Ve08.2h10</name>
    <dbReference type="NCBI Taxonomy" id="930991"/>
    <lineage>
        <taxon>Eukaryota</taxon>
        <taxon>Fungi</taxon>
        <taxon>Dikarya</taxon>
        <taxon>Basidiomycota</taxon>
        <taxon>Agaricomycotina</taxon>
        <taxon>Agaricomycetes</taxon>
        <taxon>Agaricomycetidae</taxon>
        <taxon>Boletales</taxon>
        <taxon>Paxilineae</taxon>
        <taxon>Paxillaceae</taxon>
        <taxon>Paxillus</taxon>
    </lineage>
</organism>
<keyword evidence="4" id="KW-0808">Transferase</keyword>
<dbReference type="Pfam" id="PF22605">
    <property type="entry name" value="IBR_2"/>
    <property type="match status" value="1"/>
</dbReference>
<evidence type="ECO:0000259" key="13">
    <source>
        <dbReference type="PROSITE" id="PS50089"/>
    </source>
</evidence>
<feature type="domain" description="RING-type" evidence="14">
    <location>
        <begin position="281"/>
        <end position="516"/>
    </location>
</feature>
<dbReference type="InterPro" id="IPR031127">
    <property type="entry name" value="E3_UB_ligase_RBR"/>
</dbReference>
<evidence type="ECO:0000256" key="9">
    <source>
        <dbReference type="ARBA" id="ARBA00022833"/>
    </source>
</evidence>
<evidence type="ECO:0000256" key="7">
    <source>
        <dbReference type="ARBA" id="ARBA00022771"/>
    </source>
</evidence>
<gene>
    <name evidence="15" type="ORF">PAXRUDRAFT_362342</name>
</gene>
<dbReference type="InterPro" id="IPR054694">
    <property type="entry name" value="Parkin-like_IBR"/>
</dbReference>
<feature type="non-terminal residue" evidence="15">
    <location>
        <position position="1"/>
    </location>
</feature>
<dbReference type="Pfam" id="PF13639">
    <property type="entry name" value="zf-RING_2"/>
    <property type="match status" value="1"/>
</dbReference>
<evidence type="ECO:0000256" key="6">
    <source>
        <dbReference type="ARBA" id="ARBA00022737"/>
    </source>
</evidence>
<evidence type="ECO:0000313" key="15">
    <source>
        <dbReference type="EMBL" id="KIK77804.1"/>
    </source>
</evidence>
<keyword evidence="7 10" id="KW-0863">Zinc-finger</keyword>
<dbReference type="Proteomes" id="UP000054538">
    <property type="component" value="Unassembled WGS sequence"/>
</dbReference>
<dbReference type="HOGENOM" id="CLU_011917_1_0_1"/>
<keyword evidence="16" id="KW-1185">Reference proteome</keyword>
<proteinExistence type="predicted"/>
<feature type="domain" description="RING-type" evidence="13">
    <location>
        <begin position="285"/>
        <end position="332"/>
    </location>
</feature>
<dbReference type="PROSITE" id="PS00518">
    <property type="entry name" value="ZF_RING_1"/>
    <property type="match status" value="1"/>
</dbReference>
<keyword evidence="6" id="KW-0677">Repeat</keyword>
<dbReference type="GO" id="GO:0008270">
    <property type="term" value="F:zinc ion binding"/>
    <property type="evidence" value="ECO:0007669"/>
    <property type="project" value="UniProtKB-KW"/>
</dbReference>
<evidence type="ECO:0000256" key="12">
    <source>
        <dbReference type="SAM" id="MobiDB-lite"/>
    </source>
</evidence>
<evidence type="ECO:0000256" key="3">
    <source>
        <dbReference type="ARBA" id="ARBA00012251"/>
    </source>
</evidence>
<dbReference type="EMBL" id="KN826828">
    <property type="protein sequence ID" value="KIK77804.1"/>
    <property type="molecule type" value="Genomic_DNA"/>
</dbReference>